<name>A0A8N4F4A0_ELAGV</name>
<sequence>MNSRQRHPLKLPKIPIRVSEAHGSSPMEPTPQEPFSSHSPTYQALLRAGPRLRPLHQVHARILVSGLHCSLSLLTKLLTFACTAGAIDYTRRLLFSVPNPDSFLFGSLIRSASKSHLSTDAIFFYHRMLSARLKPSNYTFTSVIKACADLSALTVGRIIHSHVLVNGFGLDCFVQTALVVFYAKCGDWYSARKLFDRIPDRSVVAWNAMIAGYEQNGLAEEAIKLFHRMQAEGVEPDSATLVSLLSACSHVCALGLGQWVDTFIVDKGMDVNVVLGTSLINMYARCGHVQKAREVFDGFQERNVVAWTAMISGYGMNGYGNQAVELFHRMKTEGPLPNDVTFVAVLSACAHFGLVSEGREVFKSMKRDYGLAPRVEHHVCMVDMFGRAGLLDEAVRFIRDWIPGEPGPEVWTAMLGACKMHKDFDLGVEVAERLLAIEPENPAHYVLLSNLYALAGMTDRVEKIRQVMIHRGLKKNTGFSSVEINHVAHVFRNGDTSHPQTVEIRQYLEQLIYRIREAGYVPETDSVLHELEGEEREFALRFHSEKLAVAFGLMSTSNKTLIRIVKNLRICGDCHLAIKFMSVVADREIIVRDKHRFHHFKKGLCSCQDYW</sequence>
<dbReference type="PANTHER" id="PTHR47926">
    <property type="entry name" value="PENTATRICOPEPTIDE REPEAT-CONTAINING PROTEIN"/>
    <property type="match status" value="1"/>
</dbReference>
<dbReference type="Pfam" id="PF13041">
    <property type="entry name" value="PPR_2"/>
    <property type="match status" value="2"/>
</dbReference>
<feature type="region of interest" description="Disordered" evidence="3">
    <location>
        <begin position="1"/>
        <end position="40"/>
    </location>
</feature>
<evidence type="ECO:0000256" key="1">
    <source>
        <dbReference type="ARBA" id="ARBA00022737"/>
    </source>
</evidence>
<evidence type="ECO:0000256" key="3">
    <source>
        <dbReference type="SAM" id="MobiDB-lite"/>
    </source>
</evidence>
<evidence type="ECO:0000313" key="10">
    <source>
        <dbReference type="RefSeq" id="XP_029120918.1"/>
    </source>
</evidence>
<dbReference type="FunFam" id="1.25.40.10:FF:001050">
    <property type="entry name" value="Pentatricopeptide repeat-containing protein At2g33760"/>
    <property type="match status" value="1"/>
</dbReference>
<evidence type="ECO:0000313" key="6">
    <source>
        <dbReference type="RefSeq" id="XP_029120905.1"/>
    </source>
</evidence>
<evidence type="ECO:0000313" key="7">
    <source>
        <dbReference type="RefSeq" id="XP_029120907.1"/>
    </source>
</evidence>
<dbReference type="RefSeq" id="XP_029120920.1">
    <property type="nucleotide sequence ID" value="XM_029265087.1"/>
</dbReference>
<dbReference type="RefSeq" id="XP_029120905.1">
    <property type="nucleotide sequence ID" value="XM_029265072.1"/>
</dbReference>
<dbReference type="RefSeq" id="XP_029120907.1">
    <property type="nucleotide sequence ID" value="XM_029265074.1"/>
</dbReference>
<dbReference type="RefSeq" id="XP_029120924.1">
    <property type="nucleotide sequence ID" value="XM_029265091.1"/>
</dbReference>
<dbReference type="FunFam" id="1.25.40.10:FF:000231">
    <property type="entry name" value="Pentatricopeptide repeat-containing protein chloroplastic"/>
    <property type="match status" value="1"/>
</dbReference>
<dbReference type="Pfam" id="PF14432">
    <property type="entry name" value="DYW_deaminase"/>
    <property type="match status" value="1"/>
</dbReference>
<dbReference type="SUPFAM" id="SSF48452">
    <property type="entry name" value="TPR-like"/>
    <property type="match status" value="1"/>
</dbReference>
<dbReference type="GO" id="GO:0008270">
    <property type="term" value="F:zinc ion binding"/>
    <property type="evidence" value="ECO:0007669"/>
    <property type="project" value="InterPro"/>
</dbReference>
<evidence type="ECO:0000313" key="12">
    <source>
        <dbReference type="RefSeq" id="XP_029120924.1"/>
    </source>
</evidence>
<dbReference type="RefSeq" id="XP_073108828.1">
    <property type="nucleotide sequence ID" value="XM_073252727.1"/>
</dbReference>
<dbReference type="RefSeq" id="XP_073108824.1">
    <property type="nucleotide sequence ID" value="XM_073252723.1"/>
</dbReference>
<dbReference type="InterPro" id="IPR002885">
    <property type="entry name" value="PPR_rpt"/>
</dbReference>
<dbReference type="RefSeq" id="XP_029120914.1">
    <property type="nucleotide sequence ID" value="XM_029265081.1"/>
</dbReference>
<keyword evidence="5" id="KW-1185">Reference proteome</keyword>
<dbReference type="AlphaFoldDB" id="A0A8N4F4A0"/>
<dbReference type="KEGG" id="egu:105043669"/>
<feature type="repeat" description="PPR" evidence="2">
    <location>
        <begin position="202"/>
        <end position="236"/>
    </location>
</feature>
<dbReference type="GO" id="GO:0009451">
    <property type="term" value="P:RNA modification"/>
    <property type="evidence" value="ECO:0007669"/>
    <property type="project" value="InterPro"/>
</dbReference>
<dbReference type="GO" id="GO:0031425">
    <property type="term" value="P:chloroplast RNA processing"/>
    <property type="evidence" value="ECO:0007669"/>
    <property type="project" value="UniProtKB-ARBA"/>
</dbReference>
<accession>A0A8N4F4A0</accession>
<gene>
    <name evidence="6 7 8 9 10 11 12" type="primary">LOC105043669</name>
</gene>
<dbReference type="RefSeq" id="XP_073108826.1">
    <property type="nucleotide sequence ID" value="XM_073252725.1"/>
</dbReference>
<feature type="repeat" description="PPR" evidence="2">
    <location>
        <begin position="338"/>
        <end position="368"/>
    </location>
</feature>
<dbReference type="RefSeq" id="XP_073108823.1">
    <property type="nucleotide sequence ID" value="XM_073252722.1"/>
</dbReference>
<feature type="repeat" description="PPR" evidence="2">
    <location>
        <begin position="303"/>
        <end position="337"/>
    </location>
</feature>
<dbReference type="PROSITE" id="PS51375">
    <property type="entry name" value="PPR"/>
    <property type="match status" value="3"/>
</dbReference>
<dbReference type="GO" id="GO:0003723">
    <property type="term" value="F:RNA binding"/>
    <property type="evidence" value="ECO:0007669"/>
    <property type="project" value="InterPro"/>
</dbReference>
<dbReference type="PANTHER" id="PTHR47926:SF355">
    <property type="entry name" value="DYW DOMAIN-CONTAINING PROTEIN"/>
    <property type="match status" value="1"/>
</dbReference>
<dbReference type="Gene3D" id="1.25.40.10">
    <property type="entry name" value="Tetratricopeptide repeat domain"/>
    <property type="match status" value="4"/>
</dbReference>
<dbReference type="Pfam" id="PF01535">
    <property type="entry name" value="PPR"/>
    <property type="match status" value="2"/>
</dbReference>
<protein>
    <submittedName>
        <fullName evidence="6 7">Pentatricopeptide repeat-containing protein At2g33760</fullName>
    </submittedName>
</protein>
<evidence type="ECO:0000313" key="9">
    <source>
        <dbReference type="RefSeq" id="XP_029120914.1"/>
    </source>
</evidence>
<dbReference type="RefSeq" id="XP_073108829.1">
    <property type="nucleotide sequence ID" value="XM_073252728.1"/>
</dbReference>
<evidence type="ECO:0000259" key="4">
    <source>
        <dbReference type="Pfam" id="PF14432"/>
    </source>
</evidence>
<dbReference type="RefSeq" id="XP_029120908.1">
    <property type="nucleotide sequence ID" value="XM_029265075.1"/>
</dbReference>
<dbReference type="InterPro" id="IPR046960">
    <property type="entry name" value="PPR_At4g14850-like_plant"/>
</dbReference>
<evidence type="ECO:0000256" key="2">
    <source>
        <dbReference type="PROSITE-ProRule" id="PRU00708"/>
    </source>
</evidence>
<evidence type="ECO:0000313" key="5">
    <source>
        <dbReference type="Proteomes" id="UP000504607"/>
    </source>
</evidence>
<dbReference type="Proteomes" id="UP000504607">
    <property type="component" value="Chromosome 1"/>
</dbReference>
<feature type="compositionally biased region" description="Basic residues" evidence="3">
    <location>
        <begin position="1"/>
        <end position="10"/>
    </location>
</feature>
<organism evidence="5 10">
    <name type="scientific">Elaeis guineensis var. tenera</name>
    <name type="common">Oil palm</name>
    <dbReference type="NCBI Taxonomy" id="51953"/>
    <lineage>
        <taxon>Eukaryota</taxon>
        <taxon>Viridiplantae</taxon>
        <taxon>Streptophyta</taxon>
        <taxon>Embryophyta</taxon>
        <taxon>Tracheophyta</taxon>
        <taxon>Spermatophyta</taxon>
        <taxon>Magnoliopsida</taxon>
        <taxon>Liliopsida</taxon>
        <taxon>Arecaceae</taxon>
        <taxon>Arecoideae</taxon>
        <taxon>Cocoseae</taxon>
        <taxon>Elaeidinae</taxon>
        <taxon>Elaeis</taxon>
    </lineage>
</organism>
<keyword evidence="1" id="KW-0677">Repeat</keyword>
<evidence type="ECO:0000313" key="8">
    <source>
        <dbReference type="RefSeq" id="XP_029120908.1"/>
    </source>
</evidence>
<evidence type="ECO:0000313" key="11">
    <source>
        <dbReference type="RefSeq" id="XP_029120920.1"/>
    </source>
</evidence>
<dbReference type="GeneID" id="105043669"/>
<dbReference type="OrthoDB" id="185373at2759"/>
<feature type="domain" description="DYW" evidence="4">
    <location>
        <begin position="519"/>
        <end position="611"/>
    </location>
</feature>
<dbReference type="Pfam" id="PF20431">
    <property type="entry name" value="E_motif"/>
    <property type="match status" value="1"/>
</dbReference>
<proteinExistence type="predicted"/>
<dbReference type="FunFam" id="1.25.40.10:FF:000968">
    <property type="entry name" value="Pentatricopeptide repeat-containing protein, mitochondrial"/>
    <property type="match status" value="1"/>
</dbReference>
<dbReference type="NCBIfam" id="TIGR00756">
    <property type="entry name" value="PPR"/>
    <property type="match status" value="4"/>
</dbReference>
<dbReference type="RefSeq" id="XP_073108827.1">
    <property type="nucleotide sequence ID" value="XM_073252726.1"/>
</dbReference>
<dbReference type="RefSeq" id="XP_073108825.1">
    <property type="nucleotide sequence ID" value="XM_073252724.1"/>
</dbReference>
<dbReference type="InterPro" id="IPR046848">
    <property type="entry name" value="E_motif"/>
</dbReference>
<dbReference type="InterPro" id="IPR011990">
    <property type="entry name" value="TPR-like_helical_dom_sf"/>
</dbReference>
<reference evidence="6 7" key="1">
    <citation type="submission" date="2025-04" db="UniProtKB">
        <authorList>
            <consortium name="RefSeq"/>
        </authorList>
    </citation>
    <scope>IDENTIFICATION</scope>
</reference>
<dbReference type="RefSeq" id="XP_029120918.1">
    <property type="nucleotide sequence ID" value="XM_029265085.1"/>
</dbReference>
<dbReference type="InterPro" id="IPR032867">
    <property type="entry name" value="DYW_dom"/>
</dbReference>